<feature type="transmembrane region" description="Helical" evidence="1">
    <location>
        <begin position="7"/>
        <end position="31"/>
    </location>
</feature>
<keyword evidence="1" id="KW-0472">Membrane</keyword>
<name>A0A5S5C1L4_9BACL</name>
<keyword evidence="3" id="KW-1185">Reference proteome</keyword>
<accession>A0A5S5C1L4</accession>
<comment type="caution">
    <text evidence="2">The sequence shown here is derived from an EMBL/GenBank/DDBJ whole genome shotgun (WGS) entry which is preliminary data.</text>
</comment>
<keyword evidence="1" id="KW-0812">Transmembrane</keyword>
<evidence type="ECO:0000313" key="3">
    <source>
        <dbReference type="Proteomes" id="UP000323257"/>
    </source>
</evidence>
<evidence type="ECO:0000313" key="2">
    <source>
        <dbReference type="EMBL" id="TYP73325.1"/>
    </source>
</evidence>
<organism evidence="2 3">
    <name type="scientific">Paenibacillus methanolicus</name>
    <dbReference type="NCBI Taxonomy" id="582686"/>
    <lineage>
        <taxon>Bacteria</taxon>
        <taxon>Bacillati</taxon>
        <taxon>Bacillota</taxon>
        <taxon>Bacilli</taxon>
        <taxon>Bacillales</taxon>
        <taxon>Paenibacillaceae</taxon>
        <taxon>Paenibacillus</taxon>
    </lineage>
</organism>
<protein>
    <submittedName>
        <fullName evidence="2">Uncharacterized protein</fullName>
    </submittedName>
</protein>
<dbReference type="Proteomes" id="UP000323257">
    <property type="component" value="Unassembled WGS sequence"/>
</dbReference>
<feature type="transmembrane region" description="Helical" evidence="1">
    <location>
        <begin position="51"/>
        <end position="73"/>
    </location>
</feature>
<dbReference type="AlphaFoldDB" id="A0A5S5C1L4"/>
<sequence>MKQTFALAGSVLFVCGTFLFGLVYWIIARYAPNMSGWIGVQLLAALNQTLLTIPFILSIVFMLVGAALFAVVLKADLDKEKTTKQNIRTEANNRAEP</sequence>
<dbReference type="EMBL" id="VNHS01000007">
    <property type="protein sequence ID" value="TYP73325.1"/>
    <property type="molecule type" value="Genomic_DNA"/>
</dbReference>
<reference evidence="2 3" key="1">
    <citation type="submission" date="2019-07" db="EMBL/GenBank/DDBJ databases">
        <title>Genomic Encyclopedia of Type Strains, Phase III (KMG-III): the genomes of soil and plant-associated and newly described type strains.</title>
        <authorList>
            <person name="Whitman W."/>
        </authorList>
    </citation>
    <scope>NUCLEOTIDE SEQUENCE [LARGE SCALE GENOMIC DNA]</scope>
    <source>
        <strain evidence="2 3">BL24</strain>
    </source>
</reference>
<dbReference type="RefSeq" id="WP_148930876.1">
    <property type="nucleotide sequence ID" value="NZ_VNHS01000007.1"/>
</dbReference>
<proteinExistence type="predicted"/>
<dbReference type="OrthoDB" id="2622902at2"/>
<keyword evidence="1" id="KW-1133">Transmembrane helix</keyword>
<gene>
    <name evidence="2" type="ORF">BCM02_107309</name>
</gene>
<evidence type="ECO:0000256" key="1">
    <source>
        <dbReference type="SAM" id="Phobius"/>
    </source>
</evidence>